<feature type="region of interest" description="Disordered" evidence="1">
    <location>
        <begin position="42"/>
        <end position="68"/>
    </location>
</feature>
<evidence type="ECO:0008006" key="4">
    <source>
        <dbReference type="Google" id="ProtNLM"/>
    </source>
</evidence>
<organism evidence="2 3">
    <name type="scientific">Cylindrotheca closterium</name>
    <dbReference type="NCBI Taxonomy" id="2856"/>
    <lineage>
        <taxon>Eukaryota</taxon>
        <taxon>Sar</taxon>
        <taxon>Stramenopiles</taxon>
        <taxon>Ochrophyta</taxon>
        <taxon>Bacillariophyta</taxon>
        <taxon>Bacillariophyceae</taxon>
        <taxon>Bacillariophycidae</taxon>
        <taxon>Bacillariales</taxon>
        <taxon>Bacillariaceae</taxon>
        <taxon>Cylindrotheca</taxon>
    </lineage>
</organism>
<dbReference type="EMBL" id="CAKOGP040002014">
    <property type="protein sequence ID" value="CAJ1959720.1"/>
    <property type="molecule type" value="Genomic_DNA"/>
</dbReference>
<comment type="caution">
    <text evidence="2">The sequence shown here is derived from an EMBL/GenBank/DDBJ whole genome shotgun (WGS) entry which is preliminary data.</text>
</comment>
<proteinExistence type="predicted"/>
<dbReference type="Proteomes" id="UP001295423">
    <property type="component" value="Unassembled WGS sequence"/>
</dbReference>
<evidence type="ECO:0000313" key="3">
    <source>
        <dbReference type="Proteomes" id="UP001295423"/>
    </source>
</evidence>
<dbReference type="SUPFAM" id="SSF52833">
    <property type="entry name" value="Thioredoxin-like"/>
    <property type="match status" value="1"/>
</dbReference>
<dbReference type="InterPro" id="IPR036249">
    <property type="entry name" value="Thioredoxin-like_sf"/>
</dbReference>
<keyword evidence="3" id="KW-1185">Reference proteome</keyword>
<name>A0AAD2PW93_9STRA</name>
<protein>
    <recommendedName>
        <fullName evidence="4">Phosducin thioredoxin-like domain-containing protein</fullName>
    </recommendedName>
</protein>
<evidence type="ECO:0000256" key="1">
    <source>
        <dbReference type="SAM" id="MobiDB-lite"/>
    </source>
</evidence>
<dbReference type="Gene3D" id="3.40.30.10">
    <property type="entry name" value="Glutaredoxin"/>
    <property type="match status" value="1"/>
</dbReference>
<feature type="compositionally biased region" description="Polar residues" evidence="1">
    <location>
        <begin position="44"/>
        <end position="68"/>
    </location>
</feature>
<dbReference type="AlphaFoldDB" id="A0AAD2PW93"/>
<gene>
    <name evidence="2" type="ORF">CYCCA115_LOCUS18139</name>
</gene>
<evidence type="ECO:0000313" key="2">
    <source>
        <dbReference type="EMBL" id="CAJ1959720.1"/>
    </source>
</evidence>
<reference evidence="2" key="1">
    <citation type="submission" date="2023-08" db="EMBL/GenBank/DDBJ databases">
        <authorList>
            <person name="Audoor S."/>
            <person name="Bilcke G."/>
        </authorList>
    </citation>
    <scope>NUCLEOTIDE SEQUENCE</scope>
</reference>
<accession>A0AAD2PW93</accession>
<sequence length="231" mass="25993">MSHIECSHDVKPQSILHHIGRLGFKIAKPIANRRKRTRMERTVQKGSMKQSVAQSVSDTMESSEDGSFQQEDYHDAMNGEEDEFSLSFSDFEVKEECRGIFETLDQNEFLTECFVANGRSDIVFLVHFFNQGTFISNAIEDVLSKRVRETNSKCECRRINSTHAPLSTIKLQIDPEQPTVVAIKNGKVLGKVSDISSSECTELDQWLARTGILQKVATGESFSGLSTTMYV</sequence>